<protein>
    <submittedName>
        <fullName evidence="2">Uncharacterized protein</fullName>
    </submittedName>
</protein>
<dbReference type="AlphaFoldDB" id="A0A6H5HKE5"/>
<proteinExistence type="predicted"/>
<reference evidence="2 3" key="1">
    <citation type="submission" date="2020-02" db="EMBL/GenBank/DDBJ databases">
        <authorList>
            <person name="Ferguson B K."/>
        </authorList>
    </citation>
    <scope>NUCLEOTIDE SEQUENCE [LARGE SCALE GENOMIC DNA]</scope>
</reference>
<evidence type="ECO:0000313" key="2">
    <source>
        <dbReference type="EMBL" id="CAB0017238.1"/>
    </source>
</evidence>
<organism evidence="2 3">
    <name type="scientific">Nesidiocoris tenuis</name>
    <dbReference type="NCBI Taxonomy" id="355587"/>
    <lineage>
        <taxon>Eukaryota</taxon>
        <taxon>Metazoa</taxon>
        <taxon>Ecdysozoa</taxon>
        <taxon>Arthropoda</taxon>
        <taxon>Hexapoda</taxon>
        <taxon>Insecta</taxon>
        <taxon>Pterygota</taxon>
        <taxon>Neoptera</taxon>
        <taxon>Paraneoptera</taxon>
        <taxon>Hemiptera</taxon>
        <taxon>Heteroptera</taxon>
        <taxon>Panheteroptera</taxon>
        <taxon>Cimicomorpha</taxon>
        <taxon>Miridae</taxon>
        <taxon>Dicyphina</taxon>
        <taxon>Nesidiocoris</taxon>
    </lineage>
</organism>
<dbReference type="EMBL" id="CADCXU010031031">
    <property type="protein sequence ID" value="CAB0017238.1"/>
    <property type="molecule type" value="Genomic_DNA"/>
</dbReference>
<feature type="non-terminal residue" evidence="2">
    <location>
        <position position="1"/>
    </location>
</feature>
<keyword evidence="3" id="KW-1185">Reference proteome</keyword>
<sequence>GRQSRPGEGARPGGAPGPRQKPPRESQGQQAQKTMRRNCPWKPVLHFRDERAHVECRKTGEQRLGCWHPPLASPRERSGR</sequence>
<evidence type="ECO:0000256" key="1">
    <source>
        <dbReference type="SAM" id="MobiDB-lite"/>
    </source>
</evidence>
<feature type="region of interest" description="Disordered" evidence="1">
    <location>
        <begin position="60"/>
        <end position="80"/>
    </location>
</feature>
<name>A0A6H5HKE5_9HEMI</name>
<dbReference type="Proteomes" id="UP000479000">
    <property type="component" value="Unassembled WGS sequence"/>
</dbReference>
<accession>A0A6H5HKE5</accession>
<evidence type="ECO:0000313" key="3">
    <source>
        <dbReference type="Proteomes" id="UP000479000"/>
    </source>
</evidence>
<gene>
    <name evidence="2" type="ORF">NTEN_LOCUS21277</name>
</gene>
<feature type="region of interest" description="Disordered" evidence="1">
    <location>
        <begin position="1"/>
        <end position="40"/>
    </location>
</feature>